<proteinExistence type="predicted"/>
<dbReference type="EMBL" id="QRKA01000001">
    <property type="protein sequence ID" value="RHH82947.1"/>
    <property type="molecule type" value="Genomic_DNA"/>
</dbReference>
<dbReference type="InterPro" id="IPR025357">
    <property type="entry name" value="DUF4261"/>
</dbReference>
<dbReference type="Proteomes" id="UP000261278">
    <property type="component" value="Unassembled WGS sequence"/>
</dbReference>
<dbReference type="EMBL" id="QSSN01000033">
    <property type="protein sequence ID" value="RGL81751.1"/>
    <property type="molecule type" value="Genomic_DNA"/>
</dbReference>
<comment type="caution">
    <text evidence="3">The sequence shown here is derived from an EMBL/GenBank/DDBJ whole genome shotgun (WGS) entry which is preliminary data.</text>
</comment>
<reference evidence="3 6" key="1">
    <citation type="journal article" date="2016" name="Nat. Biotechnol.">
        <title>Measurement of bacterial replication rates in microbial communities.</title>
        <authorList>
            <person name="Brown C.T."/>
            <person name="Olm M.R."/>
            <person name="Thomas B.C."/>
            <person name="Banfield J.F."/>
        </authorList>
    </citation>
    <scope>NUCLEOTIDE SEQUENCE [LARGE SCALE GENOMIC DNA]</scope>
    <source>
        <strain evidence="3">42_262</strain>
    </source>
</reference>
<dbReference type="AlphaFoldDB" id="A0A1Q6J3L2"/>
<evidence type="ECO:0000313" key="6">
    <source>
        <dbReference type="Proteomes" id="UP000186631"/>
    </source>
</evidence>
<evidence type="ECO:0000313" key="4">
    <source>
        <dbReference type="EMBL" id="RGL81751.1"/>
    </source>
</evidence>
<organism evidence="3 6">
    <name type="scientific">Phocaeicola vulgatus</name>
    <name type="common">Bacteroides vulgatus</name>
    <dbReference type="NCBI Taxonomy" id="821"/>
    <lineage>
        <taxon>Bacteria</taxon>
        <taxon>Pseudomonadati</taxon>
        <taxon>Bacteroidota</taxon>
        <taxon>Bacteroidia</taxon>
        <taxon>Bacteroidales</taxon>
        <taxon>Bacteroidaceae</taxon>
        <taxon>Phocaeicola</taxon>
    </lineage>
</organism>
<evidence type="ECO:0000313" key="5">
    <source>
        <dbReference type="EMBL" id="RHH82947.1"/>
    </source>
</evidence>
<reference evidence="7 8" key="2">
    <citation type="submission" date="2018-08" db="EMBL/GenBank/DDBJ databases">
        <title>A genome reference for cultivated species of the human gut microbiota.</title>
        <authorList>
            <person name="Zou Y."/>
            <person name="Xue W."/>
            <person name="Luo G."/>
        </authorList>
    </citation>
    <scope>NUCLEOTIDE SEQUENCE [LARGE SCALE GENOMIC DNA]</scope>
    <source>
        <strain evidence="5 8">AM16-6</strain>
        <strain evidence="4 7">TF05-18</strain>
    </source>
</reference>
<dbReference type="Pfam" id="PF14080">
    <property type="entry name" value="DUF4261"/>
    <property type="match status" value="1"/>
</dbReference>
<evidence type="ECO:0000313" key="2">
    <source>
        <dbReference type="EMBL" id="KAB6573780.1"/>
    </source>
</evidence>
<protein>
    <submittedName>
        <fullName evidence="2">DUF4261 domain-containing protein</fullName>
    </submittedName>
</protein>
<gene>
    <name evidence="3" type="ORF">BHV80_10415</name>
    <name evidence="5" type="ORF">DW193_00060</name>
    <name evidence="4" type="ORF">DXC44_19235</name>
    <name evidence="2" type="ORF">GAY76_09730</name>
</gene>
<dbReference type="Proteomes" id="UP000462922">
    <property type="component" value="Unassembled WGS sequence"/>
</dbReference>
<dbReference type="EMBL" id="WDAX01000019">
    <property type="protein sequence ID" value="KAB6573780.1"/>
    <property type="molecule type" value="Genomic_DNA"/>
</dbReference>
<evidence type="ECO:0000313" key="7">
    <source>
        <dbReference type="Proteomes" id="UP000261278"/>
    </source>
</evidence>
<dbReference type="Proteomes" id="UP000186631">
    <property type="component" value="Unassembled WGS sequence"/>
</dbReference>
<evidence type="ECO:0000313" key="3">
    <source>
        <dbReference type="EMBL" id="OKZ47723.1"/>
    </source>
</evidence>
<feature type="domain" description="DUF4261" evidence="1">
    <location>
        <begin position="174"/>
        <end position="247"/>
    </location>
</feature>
<name>A0A1Q6J3L2_PHOVU</name>
<evidence type="ECO:0000313" key="8">
    <source>
        <dbReference type="Proteomes" id="UP000283713"/>
    </source>
</evidence>
<reference evidence="2 9" key="3">
    <citation type="journal article" date="2019" name="Nat. Med.">
        <title>A library of human gut bacterial isolates paired with longitudinal multiomics data enables mechanistic microbiome research.</title>
        <authorList>
            <person name="Poyet M."/>
            <person name="Groussin M."/>
            <person name="Gibbons S.M."/>
            <person name="Avila-Pacheco J."/>
            <person name="Jiang X."/>
            <person name="Kearney S.M."/>
            <person name="Perrotta A.R."/>
            <person name="Berdy B."/>
            <person name="Zhao S."/>
            <person name="Lieberman T.D."/>
            <person name="Swanson P.K."/>
            <person name="Smith M."/>
            <person name="Roesemann S."/>
            <person name="Alexander J.E."/>
            <person name="Rich S.A."/>
            <person name="Livny J."/>
            <person name="Vlamakis H."/>
            <person name="Clish C."/>
            <person name="Bullock K."/>
            <person name="Deik A."/>
            <person name="Scott J."/>
            <person name="Pierce K.A."/>
            <person name="Xavier R.J."/>
            <person name="Alm E.J."/>
        </authorList>
    </citation>
    <scope>NUCLEOTIDE SEQUENCE [LARGE SCALE GENOMIC DNA]</scope>
    <source>
        <strain evidence="2 9">BIOML-A110</strain>
    </source>
</reference>
<evidence type="ECO:0000313" key="9">
    <source>
        <dbReference type="Proteomes" id="UP000462922"/>
    </source>
</evidence>
<sequence length="251" mass="28319">MEKDNIKGCFVSSVLLSQNQWDKKQFIHDFEEDWGIVLTDDDDNGDVLVGMFSGMTLAIAIMPGPVPNGEAEHYAQGNYLWKDATEVARQHEAHILVSVTGDQSNLLERAKLFTRATSSCLKQSYATAVYTDGMVFQPEFYRDMAALLQEDELPVMDWVWFGIYRTQKGIPGIYTYGLRKFGKEEIEVYAPADLSDIRDFLMDIVHYILSDDVTLQDGETIGCSEEQKLAITLSEGIALDGMTLKLEYPDE</sequence>
<dbReference type="EMBL" id="MNQV01000192">
    <property type="protein sequence ID" value="OKZ47723.1"/>
    <property type="molecule type" value="Genomic_DNA"/>
</dbReference>
<dbReference type="RefSeq" id="WP_009316592.1">
    <property type="nucleotide sequence ID" value="NZ_DAWEQP010000060.1"/>
</dbReference>
<evidence type="ECO:0000259" key="1">
    <source>
        <dbReference type="Pfam" id="PF14080"/>
    </source>
</evidence>
<accession>A0A1Q6J3L2</accession>
<dbReference type="Proteomes" id="UP000283713">
    <property type="component" value="Unassembled WGS sequence"/>
</dbReference>